<dbReference type="InterPro" id="IPR016024">
    <property type="entry name" value="ARM-type_fold"/>
</dbReference>
<dbReference type="Proteomes" id="UP000694941">
    <property type="component" value="Unplaced"/>
</dbReference>
<dbReference type="PANTHER" id="PTHR18034:SF3">
    <property type="entry name" value="PRE-MRNA-SPLICING FACTOR CWC22 HOMOLOG"/>
    <property type="match status" value="1"/>
</dbReference>
<protein>
    <submittedName>
        <fullName evidence="9">Pre-mRNA-splicing factor CWC22 homolog</fullName>
    </submittedName>
</protein>
<evidence type="ECO:0000259" key="7">
    <source>
        <dbReference type="PROSITE" id="PS51366"/>
    </source>
</evidence>
<keyword evidence="3" id="KW-0507">mRNA processing</keyword>
<evidence type="ECO:0000256" key="1">
    <source>
        <dbReference type="ARBA" id="ARBA00004324"/>
    </source>
</evidence>
<feature type="compositionally biased region" description="Polar residues" evidence="6">
    <location>
        <begin position="175"/>
        <end position="184"/>
    </location>
</feature>
<evidence type="ECO:0000313" key="8">
    <source>
        <dbReference type="Proteomes" id="UP000694941"/>
    </source>
</evidence>
<keyword evidence="4" id="KW-0508">mRNA splicing</keyword>
<comment type="similarity">
    <text evidence="2">Belongs to the CWC22 family.</text>
</comment>
<dbReference type="Pfam" id="PF02847">
    <property type="entry name" value="MA3"/>
    <property type="match status" value="1"/>
</dbReference>
<dbReference type="Gene3D" id="1.25.40.180">
    <property type="match status" value="1"/>
</dbReference>
<reference evidence="9" key="1">
    <citation type="submission" date="2025-08" db="UniProtKB">
        <authorList>
            <consortium name="RefSeq"/>
        </authorList>
    </citation>
    <scope>IDENTIFICATION</scope>
    <source>
        <tissue evidence="9">Muscle</tissue>
    </source>
</reference>
<feature type="compositionally biased region" description="Basic and acidic residues" evidence="6">
    <location>
        <begin position="186"/>
        <end position="212"/>
    </location>
</feature>
<feature type="region of interest" description="Disordered" evidence="6">
    <location>
        <begin position="813"/>
        <end position="992"/>
    </location>
</feature>
<feature type="compositionally biased region" description="Basic and acidic residues" evidence="6">
    <location>
        <begin position="250"/>
        <end position="279"/>
    </location>
</feature>
<name>A0ABM1SNQ2_LIMPO</name>
<dbReference type="SMART" id="SM00544">
    <property type="entry name" value="MA3"/>
    <property type="match status" value="1"/>
</dbReference>
<evidence type="ECO:0000256" key="2">
    <source>
        <dbReference type="ARBA" id="ARBA00006856"/>
    </source>
</evidence>
<feature type="non-terminal residue" evidence="9">
    <location>
        <position position="992"/>
    </location>
</feature>
<dbReference type="InterPro" id="IPR003891">
    <property type="entry name" value="Initiation_fac_eIF4g_MI"/>
</dbReference>
<evidence type="ECO:0000313" key="9">
    <source>
        <dbReference type="RefSeq" id="XP_022245258.1"/>
    </source>
</evidence>
<keyword evidence="8" id="KW-1185">Reference proteome</keyword>
<dbReference type="InterPro" id="IPR003890">
    <property type="entry name" value="MIF4G-like_typ-3"/>
</dbReference>
<feature type="compositionally biased region" description="Basic and acidic residues" evidence="6">
    <location>
        <begin position="78"/>
        <end position="90"/>
    </location>
</feature>
<sequence length="992" mass="114740">MPRWTEARDFSPRSDRVIQSQSKRKRKKSSSSENAFSGSNDDSKSHGRKRPYTPPSASDEELHRFIPNSESDLVRNITDQRRMKPREQKRNHLHDHKKGSESDEDQHLLLHPEADNSFDISDEVVKESATRKEKQPEKIRSREGKGDGDISMEKRDNRKNNRHKDIEHSHRRNRYSPQNRTTGRSRLYEESDRKRYGYRNREERRRANEHSGRRYWQSDDDDENDRPREGENLESRVVGQRYWGGDTENNAEKKKTDDRKRLRMDNHDEVSQVGKKDEDVLAPPKNKSEQNYLTSMTAGAYIPPARLKMMQAQITDKSSIEYQRIAWEALKKSIIGLVNKVNVSNIGIIVRELFQENIVRGRGLLARSVIQAQAISPTFSHVYSAFVAVINSKFPQIGELILRRLIIQFRRGFRRNDKQLSLSSSRFLAHLINQEVAHEVVALEMLTLLLETPTDDSVELAISFLKECGMKLSEVSPRGINAVFERLRNILHESQLDKRVQYMIEVMFAIRKDKFKDHPSSIDDLDLIEEADQYTHLITLEEATNPEDLLNVFKFDPEYEANEEKYKTIKMSILGENVSGSEDSDSGSESDDEDEDDEENEEDTEIVDNTETNLISLRRTIYLSIQSSLDFEECAHKLLKLEFKPGQIVELCHMILDCCAQRRTYEKFYGLLAQRFCQLNKTYVEPMEEIFRGTYDTIHRFETNKLRNVAKFFAHLLYTDAINWTVLSHIRLNEEDTTSSSRIFIKILFQELGEFMGLPKLNERVKDATLQEAFDGVFPRDNPRNTRFAINFFTSIGLGGLTDDLREHLKNMPKTSVVPAPQASGEKEGSSSSGDTKSLSSSSSDSEESSSSSESGEVSSGSESDAEASSSDSSSESDSGKKKQKSKKKEKFQKGSNQRENNKEREKSPKEQHKQSYLRKNLQDMQLENHSGKNYNQPRELDGGILKEKYRRQEKYIRNRRSESPQLRNYPDEVNPKSWDKTNHRREASKNQ</sequence>
<feature type="region of interest" description="Disordered" evidence="6">
    <location>
        <begin position="1"/>
        <end position="286"/>
    </location>
</feature>
<feature type="compositionally biased region" description="Basic and acidic residues" evidence="6">
    <location>
        <begin position="939"/>
        <end position="963"/>
    </location>
</feature>
<feature type="domain" description="MI" evidence="7">
    <location>
        <begin position="616"/>
        <end position="732"/>
    </location>
</feature>
<dbReference type="SMART" id="SM00543">
    <property type="entry name" value="MIF4G"/>
    <property type="match status" value="1"/>
</dbReference>
<dbReference type="SUPFAM" id="SSF48371">
    <property type="entry name" value="ARM repeat"/>
    <property type="match status" value="1"/>
</dbReference>
<dbReference type="PANTHER" id="PTHR18034">
    <property type="entry name" value="CELL CYCLE CONTROL PROTEIN CWF22-RELATED"/>
    <property type="match status" value="1"/>
</dbReference>
<accession>A0ABM1SNQ2</accession>
<feature type="compositionally biased region" description="Acidic residues" evidence="6">
    <location>
        <begin position="582"/>
        <end position="608"/>
    </location>
</feature>
<feature type="compositionally biased region" description="Basic and acidic residues" evidence="6">
    <location>
        <begin position="123"/>
        <end position="168"/>
    </location>
</feature>
<evidence type="ECO:0000256" key="3">
    <source>
        <dbReference type="ARBA" id="ARBA00022664"/>
    </source>
</evidence>
<feature type="compositionally biased region" description="Polar residues" evidence="6">
    <location>
        <begin position="923"/>
        <end position="937"/>
    </location>
</feature>
<organism evidence="8 9">
    <name type="scientific">Limulus polyphemus</name>
    <name type="common">Atlantic horseshoe crab</name>
    <dbReference type="NCBI Taxonomy" id="6850"/>
    <lineage>
        <taxon>Eukaryota</taxon>
        <taxon>Metazoa</taxon>
        <taxon>Ecdysozoa</taxon>
        <taxon>Arthropoda</taxon>
        <taxon>Chelicerata</taxon>
        <taxon>Merostomata</taxon>
        <taxon>Xiphosura</taxon>
        <taxon>Limulidae</taxon>
        <taxon>Limulus</taxon>
    </lineage>
</organism>
<keyword evidence="5" id="KW-0539">Nucleus</keyword>
<feature type="compositionally biased region" description="Basic and acidic residues" evidence="6">
    <location>
        <begin position="225"/>
        <end position="234"/>
    </location>
</feature>
<feature type="region of interest" description="Disordered" evidence="6">
    <location>
        <begin position="577"/>
        <end position="609"/>
    </location>
</feature>
<feature type="compositionally biased region" description="Basic and acidic residues" evidence="6">
    <location>
        <begin position="970"/>
        <end position="992"/>
    </location>
</feature>
<dbReference type="RefSeq" id="XP_022245258.1">
    <property type="nucleotide sequence ID" value="XM_022389550.1"/>
</dbReference>
<evidence type="ECO:0000256" key="4">
    <source>
        <dbReference type="ARBA" id="ARBA00023187"/>
    </source>
</evidence>
<comment type="subcellular location">
    <subcellularLocation>
        <location evidence="1">Nucleus speckle</location>
    </subcellularLocation>
</comment>
<feature type="compositionally biased region" description="Low complexity" evidence="6">
    <location>
        <begin position="830"/>
        <end position="877"/>
    </location>
</feature>
<feature type="compositionally biased region" description="Basic residues" evidence="6">
    <location>
        <begin position="882"/>
        <end position="891"/>
    </location>
</feature>
<dbReference type="PROSITE" id="PS51366">
    <property type="entry name" value="MI"/>
    <property type="match status" value="1"/>
</dbReference>
<feature type="compositionally biased region" description="Basic and acidic residues" evidence="6">
    <location>
        <begin position="98"/>
        <end position="114"/>
    </location>
</feature>
<dbReference type="InterPro" id="IPR050781">
    <property type="entry name" value="CWC22_splicing_factor"/>
</dbReference>
<evidence type="ECO:0000256" key="5">
    <source>
        <dbReference type="ARBA" id="ARBA00023242"/>
    </source>
</evidence>
<dbReference type="GeneID" id="106462326"/>
<feature type="compositionally biased region" description="Basic and acidic residues" evidence="6">
    <location>
        <begin position="900"/>
        <end position="914"/>
    </location>
</feature>
<proteinExistence type="inferred from homology"/>
<gene>
    <name evidence="9" type="primary">LOC106462326</name>
</gene>
<feature type="compositionally biased region" description="Basic and acidic residues" evidence="6">
    <location>
        <begin position="1"/>
        <end position="16"/>
    </location>
</feature>
<evidence type="ECO:0000256" key="6">
    <source>
        <dbReference type="SAM" id="MobiDB-lite"/>
    </source>
</evidence>
<dbReference type="Pfam" id="PF02854">
    <property type="entry name" value="MIF4G"/>
    <property type="match status" value="1"/>
</dbReference>